<proteinExistence type="predicted"/>
<dbReference type="AlphaFoldDB" id="A0A1G6QA35"/>
<evidence type="ECO:0000313" key="1">
    <source>
        <dbReference type="EMBL" id="SDC88546.1"/>
    </source>
</evidence>
<reference evidence="2" key="1">
    <citation type="submission" date="2016-10" db="EMBL/GenBank/DDBJ databases">
        <authorList>
            <person name="Varghese N."/>
        </authorList>
    </citation>
    <scope>NUCLEOTIDE SEQUENCE [LARGE SCALE GENOMIC DNA]</scope>
    <source>
        <strain evidence="2">KPR-7A</strain>
    </source>
</reference>
<name>A0A1G6QA35_9BACI</name>
<dbReference type="EMBL" id="FMZR01000003">
    <property type="protein sequence ID" value="SDC88546.1"/>
    <property type="molecule type" value="Genomic_DNA"/>
</dbReference>
<accession>A0A1G6QA35</accession>
<dbReference type="Proteomes" id="UP000183507">
    <property type="component" value="Unassembled WGS sequence"/>
</dbReference>
<gene>
    <name evidence="1" type="ORF">SAMN04487767_103417</name>
</gene>
<evidence type="ECO:0000313" key="2">
    <source>
        <dbReference type="Proteomes" id="UP000183507"/>
    </source>
</evidence>
<protein>
    <submittedName>
        <fullName evidence="1">Uncharacterized protein</fullName>
    </submittedName>
</protein>
<organism evidence="1 2">
    <name type="scientific">Bacillus wiedmannii</name>
    <dbReference type="NCBI Taxonomy" id="1890302"/>
    <lineage>
        <taxon>Bacteria</taxon>
        <taxon>Bacillati</taxon>
        <taxon>Bacillota</taxon>
        <taxon>Bacilli</taxon>
        <taxon>Bacillales</taxon>
        <taxon>Bacillaceae</taxon>
        <taxon>Bacillus</taxon>
        <taxon>Bacillus cereus group</taxon>
    </lineage>
</organism>
<sequence>MKISIELNDLQWLKDNIIIVQFSRTISLGIVSEKSDGEIVSVEKKVILFWEMFIIFGTLKTII</sequence>